<dbReference type="EMBL" id="VSSQ01034704">
    <property type="protein sequence ID" value="MPM86730.1"/>
    <property type="molecule type" value="Genomic_DNA"/>
</dbReference>
<gene>
    <name evidence="1" type="ORF">SDC9_133821</name>
</gene>
<dbReference type="AlphaFoldDB" id="A0A645DBA1"/>
<protein>
    <submittedName>
        <fullName evidence="1">Uncharacterized protein</fullName>
    </submittedName>
</protein>
<sequence length="149" mass="17085">MKKAIGTGLLLLANIVLLVHTVIPHHHNPFPNFCSISYHQSDPAHHCRHLESRAVTSENDRSAHRNLTLEDCLLDNIYIRFVNNNHTIQTSEYDSDIDFQFSQLYILTDNSIRIGTDHTPLPFREKPHLESFYTSHITQSKGLRAPPCC</sequence>
<comment type="caution">
    <text evidence="1">The sequence shown here is derived from an EMBL/GenBank/DDBJ whole genome shotgun (WGS) entry which is preliminary data.</text>
</comment>
<reference evidence="1" key="1">
    <citation type="submission" date="2019-08" db="EMBL/GenBank/DDBJ databases">
        <authorList>
            <person name="Kucharzyk K."/>
            <person name="Murdoch R.W."/>
            <person name="Higgins S."/>
            <person name="Loffler F."/>
        </authorList>
    </citation>
    <scope>NUCLEOTIDE SEQUENCE</scope>
</reference>
<accession>A0A645DBA1</accession>
<proteinExistence type="predicted"/>
<evidence type="ECO:0000313" key="1">
    <source>
        <dbReference type="EMBL" id="MPM86730.1"/>
    </source>
</evidence>
<organism evidence="1">
    <name type="scientific">bioreactor metagenome</name>
    <dbReference type="NCBI Taxonomy" id="1076179"/>
    <lineage>
        <taxon>unclassified sequences</taxon>
        <taxon>metagenomes</taxon>
        <taxon>ecological metagenomes</taxon>
    </lineage>
</organism>
<name>A0A645DBA1_9ZZZZ</name>